<sequence length="1064" mass="117587">MPEIRPNKEASCSEPSPQRCEMPNTLPGGLHPSNRNTIDWNSKGAIVYGSHNLLFVVDAFTCKRVQTIDHHSTAIDHVYWSPPFSITEQARSEDHRIASSDISGQIIISEPIYGSKRCQFSHAASKVLNMKWLVWKDESRDFLLSLHSGDCLILWGTDYGEKIWSVNYTTPLFDLATDPFNACNAAFSSSGCNIMMCSDINLTNAPSNSCRTVTICEDQVKSGTSIQSIAYHNAYRNILFVVNHSQVHCFHTELFAVLFSSSLEPNLISWLCCSSRDAIFSVQASGSVTLRVGTFSANDERADAQLGLEKLATGDIQRHGTQQRAVGAALCPVTQSSIAVLFSTGRVVFWQLTSEDFAVLDYRQSFIEDYLAFGKDLKTSPIGELSIQQTGFLDALSSGVSCLRMRPMDDLGKDTDDSLDLSSFGSAHLVAIGSHSGILHLVDVFTCDIIREFSVQSSPIKCLEWGGTYTVLTAGYNHSLSTAQIVRNDIFATDIRTGVKRRIRPEGDESPVTLLRVSFYQCYLALAFQREPLEIWDLKGLRLLRRMSKTCPLIVDMAWSCKHHGIKTTEDGGLSIYRENLVVLDSDNRLYHVVVKGLHVKDGKEVNTQYFEKDGHSQMPTLGTVLVCEILVCAKWKSGGWAIRTMAWKDDMLAMGDAEGRIVIWDLGRRQSRHVRASRLPVVRMTFSRLAGDHTLAVLHPRELSLWDTEALTRQHQITLDTSRSALDMDLCGVSPVLLTNDNVLRYAPAAAKNTPMLENDIPLLLNAKKVAQLKKDFESSSTENPALWKIAQRKVTASPSAGDVVDLSGLKNHMLLSRFLGDISVCHLLAIVISVLSGEEESQLPPDLQMFWPSPGFRERELQVTCAACSAGNIEESRLVERAVVAGGKAKDRAVDRLIGSSDLRHASMKAALLVSSQENEQARSLIKLIATNLIASDMIEDGVELLFLVKAGGDACKYLQSQRQWDKSIVYAKMGLEDSEDVLSKWIAHLSYDQKTQYMYAQASQREWPVVVDMLSGCGQAELARLLLRASTTSPPSSSRGANSPADSEDTSRAASELPPAE</sequence>
<evidence type="ECO:0000313" key="4">
    <source>
        <dbReference type="Proteomes" id="UP000024635"/>
    </source>
</evidence>
<dbReference type="AlphaFoldDB" id="A0A016SF39"/>
<evidence type="ECO:0000259" key="2">
    <source>
        <dbReference type="Pfam" id="PF23752"/>
    </source>
</evidence>
<dbReference type="InterPro" id="IPR057853">
    <property type="entry name" value="Beta-prop_WDR11_2nd"/>
</dbReference>
<gene>
    <name evidence="3" type="primary">Acey_s0234.g3125</name>
    <name evidence="3" type="synonym">Acey-Y110A7A.9</name>
    <name evidence="3" type="ORF">Y032_0234g3125</name>
</gene>
<dbReference type="EMBL" id="JARK01001570">
    <property type="protein sequence ID" value="EYB89200.1"/>
    <property type="molecule type" value="Genomic_DNA"/>
</dbReference>
<dbReference type="Proteomes" id="UP000024635">
    <property type="component" value="Unassembled WGS sequence"/>
</dbReference>
<feature type="domain" description="WDR11 second beta-propeller" evidence="2">
    <location>
        <begin position="426"/>
        <end position="553"/>
    </location>
</feature>
<dbReference type="Pfam" id="PF23752">
    <property type="entry name" value="Beta-prop_WDR11_2nd"/>
    <property type="match status" value="1"/>
</dbReference>
<proteinExistence type="predicted"/>
<accession>A0A016SF39</accession>
<dbReference type="InterPro" id="IPR039694">
    <property type="entry name" value="WDR11"/>
</dbReference>
<name>A0A016SF39_9BILA</name>
<comment type="caution">
    <text evidence="3">The sequence shown here is derived from an EMBL/GenBank/DDBJ whole genome shotgun (WGS) entry which is preliminary data.</text>
</comment>
<dbReference type="STRING" id="53326.A0A016SF39"/>
<dbReference type="PANTHER" id="PTHR14593">
    <property type="entry name" value="WD REPEAT-CONTAINING PROTEIN 11"/>
    <property type="match status" value="1"/>
</dbReference>
<dbReference type="OrthoDB" id="1291858at2759"/>
<protein>
    <recommendedName>
        <fullName evidence="2">WDR11 second beta-propeller domain-containing protein</fullName>
    </recommendedName>
</protein>
<organism evidence="3 4">
    <name type="scientific">Ancylostoma ceylanicum</name>
    <dbReference type="NCBI Taxonomy" id="53326"/>
    <lineage>
        <taxon>Eukaryota</taxon>
        <taxon>Metazoa</taxon>
        <taxon>Ecdysozoa</taxon>
        <taxon>Nematoda</taxon>
        <taxon>Chromadorea</taxon>
        <taxon>Rhabditida</taxon>
        <taxon>Rhabditina</taxon>
        <taxon>Rhabditomorpha</taxon>
        <taxon>Strongyloidea</taxon>
        <taxon>Ancylostomatidae</taxon>
        <taxon>Ancylostomatinae</taxon>
        <taxon>Ancylostoma</taxon>
    </lineage>
</organism>
<feature type="region of interest" description="Disordered" evidence="1">
    <location>
        <begin position="1"/>
        <end position="31"/>
    </location>
</feature>
<keyword evidence="4" id="KW-1185">Reference proteome</keyword>
<dbReference type="Gene3D" id="2.130.10.10">
    <property type="entry name" value="YVTN repeat-like/Quinoprotein amine dehydrogenase"/>
    <property type="match status" value="3"/>
</dbReference>
<dbReference type="GO" id="GO:0005737">
    <property type="term" value="C:cytoplasm"/>
    <property type="evidence" value="ECO:0007669"/>
    <property type="project" value="TreeGrafter"/>
</dbReference>
<reference evidence="4" key="1">
    <citation type="journal article" date="2015" name="Nat. Genet.">
        <title>The genome and transcriptome of the zoonotic hookworm Ancylostoma ceylanicum identify infection-specific gene families.</title>
        <authorList>
            <person name="Schwarz E.M."/>
            <person name="Hu Y."/>
            <person name="Antoshechkin I."/>
            <person name="Miller M.M."/>
            <person name="Sternberg P.W."/>
            <person name="Aroian R.V."/>
        </authorList>
    </citation>
    <scope>NUCLEOTIDE SEQUENCE</scope>
    <source>
        <strain evidence="4">HY135</strain>
    </source>
</reference>
<dbReference type="PANTHER" id="PTHR14593:SF5">
    <property type="entry name" value="WD REPEAT-CONTAINING PROTEIN 11"/>
    <property type="match status" value="1"/>
</dbReference>
<feature type="region of interest" description="Disordered" evidence="1">
    <location>
        <begin position="1033"/>
        <end position="1064"/>
    </location>
</feature>
<evidence type="ECO:0000313" key="3">
    <source>
        <dbReference type="EMBL" id="EYB89200.1"/>
    </source>
</evidence>
<dbReference type="InterPro" id="IPR015943">
    <property type="entry name" value="WD40/YVTN_repeat-like_dom_sf"/>
</dbReference>
<evidence type="ECO:0000256" key="1">
    <source>
        <dbReference type="SAM" id="MobiDB-lite"/>
    </source>
</evidence>
<dbReference type="InterPro" id="IPR036322">
    <property type="entry name" value="WD40_repeat_dom_sf"/>
</dbReference>
<dbReference type="SUPFAM" id="SSF50978">
    <property type="entry name" value="WD40 repeat-like"/>
    <property type="match status" value="2"/>
</dbReference>